<organism evidence="1 2">
    <name type="scientific">Mobilicoccus caccae</name>
    <dbReference type="NCBI Taxonomy" id="1859295"/>
    <lineage>
        <taxon>Bacteria</taxon>
        <taxon>Bacillati</taxon>
        <taxon>Actinomycetota</taxon>
        <taxon>Actinomycetes</taxon>
        <taxon>Micrococcales</taxon>
        <taxon>Dermatophilaceae</taxon>
        <taxon>Mobilicoccus</taxon>
    </lineage>
</organism>
<dbReference type="InterPro" id="IPR011200">
    <property type="entry name" value="UCP012608"/>
</dbReference>
<evidence type="ECO:0000313" key="1">
    <source>
        <dbReference type="EMBL" id="GMA42311.1"/>
    </source>
</evidence>
<sequence length="341" mass="36661">MELFTSVARQYEDFAANATDSPCFADWAHRVTEDAELQGWIAQLPPIKQQPNLVFAAARWQGVPAPGPYEGLRESLLADDGAIVMTIMCRATQTNEVGRSATLAPVFARIAAESGRPLALLEAGASAGLCLYPDRYTYRYLLDDAGDGEGDTGTTEVTWTPGVPGPELTCTVKGGHLDLPTGFEVGWRGGLDLSPMHVDDADETAWLEMLVWPEQDGRRDRLRAAVEIARSEPPQLRAGDILRDLPELVAEAGAHGEVVVFHSAVVAYLAPPDRERFAGIMTGLVASGACRWVSNEGKDVLPEVTRTGPPVPTGHPTFVLGLDGQAVAWTHGHGSSMRLLD</sequence>
<accession>A0ABQ6IXL1</accession>
<comment type="caution">
    <text evidence="1">The sequence shown here is derived from an EMBL/GenBank/DDBJ whole genome shotgun (WGS) entry which is preliminary data.</text>
</comment>
<gene>
    <name evidence="1" type="ORF">GCM10025883_43560</name>
</gene>
<evidence type="ECO:0008006" key="3">
    <source>
        <dbReference type="Google" id="ProtNLM"/>
    </source>
</evidence>
<reference evidence="2" key="1">
    <citation type="journal article" date="2019" name="Int. J. Syst. Evol. Microbiol.">
        <title>The Global Catalogue of Microorganisms (GCM) 10K type strain sequencing project: providing services to taxonomists for standard genome sequencing and annotation.</title>
        <authorList>
            <consortium name="The Broad Institute Genomics Platform"/>
            <consortium name="The Broad Institute Genome Sequencing Center for Infectious Disease"/>
            <person name="Wu L."/>
            <person name="Ma J."/>
        </authorList>
    </citation>
    <scope>NUCLEOTIDE SEQUENCE [LARGE SCALE GENOMIC DNA]</scope>
    <source>
        <strain evidence="2">NBRC 113072</strain>
    </source>
</reference>
<name>A0ABQ6IXL1_9MICO</name>
<proteinExistence type="predicted"/>
<dbReference type="EMBL" id="BSUO01000001">
    <property type="protein sequence ID" value="GMA42311.1"/>
    <property type="molecule type" value="Genomic_DNA"/>
</dbReference>
<evidence type="ECO:0000313" key="2">
    <source>
        <dbReference type="Proteomes" id="UP001157126"/>
    </source>
</evidence>
<keyword evidence="2" id="KW-1185">Reference proteome</keyword>
<protein>
    <recommendedName>
        <fullName evidence="3">DUF2332 domain-containing protein</fullName>
    </recommendedName>
</protein>
<dbReference type="Pfam" id="PF10094">
    <property type="entry name" value="DUF2332"/>
    <property type="match status" value="1"/>
</dbReference>
<dbReference type="RefSeq" id="WP_284305748.1">
    <property type="nucleotide sequence ID" value="NZ_BSUO01000001.1"/>
</dbReference>
<dbReference type="Proteomes" id="UP001157126">
    <property type="component" value="Unassembled WGS sequence"/>
</dbReference>